<gene>
    <name evidence="2" type="ORF">HPB51_004802</name>
</gene>
<accession>A0A9J6E6V2</accession>
<evidence type="ECO:0000256" key="1">
    <source>
        <dbReference type="SAM" id="MobiDB-lite"/>
    </source>
</evidence>
<keyword evidence="3" id="KW-1185">Reference proteome</keyword>
<dbReference type="AlphaFoldDB" id="A0A9J6E6V2"/>
<feature type="region of interest" description="Disordered" evidence="1">
    <location>
        <begin position="1"/>
        <end position="66"/>
    </location>
</feature>
<name>A0A9J6E6V2_RHIMP</name>
<comment type="caution">
    <text evidence="2">The sequence shown here is derived from an EMBL/GenBank/DDBJ whole genome shotgun (WGS) entry which is preliminary data.</text>
</comment>
<dbReference type="Proteomes" id="UP000821866">
    <property type="component" value="Chromosome 3"/>
</dbReference>
<proteinExistence type="predicted"/>
<evidence type="ECO:0000313" key="2">
    <source>
        <dbReference type="EMBL" id="KAH8029797.1"/>
    </source>
</evidence>
<sequence length="213" mass="23505">MPGRGKSPFSRHIEVDVAHPGPSLVPESLTTDKDTRGVSSQQAMGDEPESVHATLGNETGDSTCSERRGWTEDAWRTVVSRRAVIDAYQRSFNGNDFLLRVHPGSNIVILSTPSMEVASRLRGISQLKIRVPVYALNAYVADPEGVLREIVHRMNTSRDFARWTNEETTRSDSRGEDEGSKNLGLAGTVSVKVKFTILIEIPVKVAIEISFKE</sequence>
<reference evidence="2" key="1">
    <citation type="journal article" date="2020" name="Cell">
        <title>Large-Scale Comparative Analyses of Tick Genomes Elucidate Their Genetic Diversity and Vector Capacities.</title>
        <authorList>
            <consortium name="Tick Genome and Microbiome Consortium (TIGMIC)"/>
            <person name="Jia N."/>
            <person name="Wang J."/>
            <person name="Shi W."/>
            <person name="Du L."/>
            <person name="Sun Y."/>
            <person name="Zhan W."/>
            <person name="Jiang J.F."/>
            <person name="Wang Q."/>
            <person name="Zhang B."/>
            <person name="Ji P."/>
            <person name="Bell-Sakyi L."/>
            <person name="Cui X.M."/>
            <person name="Yuan T.T."/>
            <person name="Jiang B.G."/>
            <person name="Yang W.F."/>
            <person name="Lam T.T."/>
            <person name="Chang Q.C."/>
            <person name="Ding S.J."/>
            <person name="Wang X.J."/>
            <person name="Zhu J.G."/>
            <person name="Ruan X.D."/>
            <person name="Zhao L."/>
            <person name="Wei J.T."/>
            <person name="Ye R.Z."/>
            <person name="Que T.C."/>
            <person name="Du C.H."/>
            <person name="Zhou Y.H."/>
            <person name="Cheng J.X."/>
            <person name="Dai P.F."/>
            <person name="Guo W.B."/>
            <person name="Han X.H."/>
            <person name="Huang E.J."/>
            <person name="Li L.F."/>
            <person name="Wei W."/>
            <person name="Gao Y.C."/>
            <person name="Liu J.Z."/>
            <person name="Shao H.Z."/>
            <person name="Wang X."/>
            <person name="Wang C.C."/>
            <person name="Yang T.C."/>
            <person name="Huo Q.B."/>
            <person name="Li W."/>
            <person name="Chen H.Y."/>
            <person name="Chen S.E."/>
            <person name="Zhou L.G."/>
            <person name="Ni X.B."/>
            <person name="Tian J.H."/>
            <person name="Sheng Y."/>
            <person name="Liu T."/>
            <person name="Pan Y.S."/>
            <person name="Xia L.Y."/>
            <person name="Li J."/>
            <person name="Zhao F."/>
            <person name="Cao W.C."/>
        </authorList>
    </citation>
    <scope>NUCLEOTIDE SEQUENCE</scope>
    <source>
        <strain evidence="2">Rmic-2018</strain>
    </source>
</reference>
<organism evidence="2 3">
    <name type="scientific">Rhipicephalus microplus</name>
    <name type="common">Cattle tick</name>
    <name type="synonym">Boophilus microplus</name>
    <dbReference type="NCBI Taxonomy" id="6941"/>
    <lineage>
        <taxon>Eukaryota</taxon>
        <taxon>Metazoa</taxon>
        <taxon>Ecdysozoa</taxon>
        <taxon>Arthropoda</taxon>
        <taxon>Chelicerata</taxon>
        <taxon>Arachnida</taxon>
        <taxon>Acari</taxon>
        <taxon>Parasitiformes</taxon>
        <taxon>Ixodida</taxon>
        <taxon>Ixodoidea</taxon>
        <taxon>Ixodidae</taxon>
        <taxon>Rhipicephalinae</taxon>
        <taxon>Rhipicephalus</taxon>
        <taxon>Boophilus</taxon>
    </lineage>
</organism>
<reference evidence="2" key="2">
    <citation type="submission" date="2021-09" db="EMBL/GenBank/DDBJ databases">
        <authorList>
            <person name="Jia N."/>
            <person name="Wang J."/>
            <person name="Shi W."/>
            <person name="Du L."/>
            <person name="Sun Y."/>
            <person name="Zhan W."/>
            <person name="Jiang J."/>
            <person name="Wang Q."/>
            <person name="Zhang B."/>
            <person name="Ji P."/>
            <person name="Sakyi L.B."/>
            <person name="Cui X."/>
            <person name="Yuan T."/>
            <person name="Jiang B."/>
            <person name="Yang W."/>
            <person name="Lam T.T.-Y."/>
            <person name="Chang Q."/>
            <person name="Ding S."/>
            <person name="Wang X."/>
            <person name="Zhu J."/>
            <person name="Ruan X."/>
            <person name="Zhao L."/>
            <person name="Wei J."/>
            <person name="Que T."/>
            <person name="Du C."/>
            <person name="Cheng J."/>
            <person name="Dai P."/>
            <person name="Han X."/>
            <person name="Huang E."/>
            <person name="Gao Y."/>
            <person name="Liu J."/>
            <person name="Shao H."/>
            <person name="Ye R."/>
            <person name="Li L."/>
            <person name="Wei W."/>
            <person name="Wang X."/>
            <person name="Wang C."/>
            <person name="Huo Q."/>
            <person name="Li W."/>
            <person name="Guo W."/>
            <person name="Chen H."/>
            <person name="Chen S."/>
            <person name="Zhou L."/>
            <person name="Zhou L."/>
            <person name="Ni X."/>
            <person name="Tian J."/>
            <person name="Zhou Y."/>
            <person name="Sheng Y."/>
            <person name="Liu T."/>
            <person name="Pan Y."/>
            <person name="Xia L."/>
            <person name="Li J."/>
            <person name="Zhao F."/>
            <person name="Cao W."/>
        </authorList>
    </citation>
    <scope>NUCLEOTIDE SEQUENCE</scope>
    <source>
        <strain evidence="2">Rmic-2018</strain>
        <tissue evidence="2">Larvae</tissue>
    </source>
</reference>
<dbReference type="EMBL" id="JABSTU010000005">
    <property type="protein sequence ID" value="KAH8029797.1"/>
    <property type="molecule type" value="Genomic_DNA"/>
</dbReference>
<protein>
    <submittedName>
        <fullName evidence="2">Uncharacterized protein</fullName>
    </submittedName>
</protein>
<evidence type="ECO:0000313" key="3">
    <source>
        <dbReference type="Proteomes" id="UP000821866"/>
    </source>
</evidence>